<evidence type="ECO:0000256" key="4">
    <source>
        <dbReference type="ARBA" id="ARBA00023136"/>
    </source>
</evidence>
<evidence type="ECO:0000259" key="6">
    <source>
        <dbReference type="Pfam" id="PF01490"/>
    </source>
</evidence>
<dbReference type="PANTHER" id="PTHR22950">
    <property type="entry name" value="AMINO ACID TRANSPORTER"/>
    <property type="match status" value="1"/>
</dbReference>
<protein>
    <recommendedName>
        <fullName evidence="6">Amino acid transporter transmembrane domain-containing protein</fullName>
    </recommendedName>
</protein>
<feature type="transmembrane region" description="Helical" evidence="5">
    <location>
        <begin position="79"/>
        <end position="100"/>
    </location>
</feature>
<dbReference type="KEGG" id="lenr:94167345"/>
<proteinExistence type="predicted"/>
<dbReference type="EMBL" id="JAFHKP010000036">
    <property type="protein sequence ID" value="KAG5465339.1"/>
    <property type="molecule type" value="Genomic_DNA"/>
</dbReference>
<dbReference type="OrthoDB" id="28208at2759"/>
<feature type="transmembrane region" description="Helical" evidence="5">
    <location>
        <begin position="392"/>
        <end position="412"/>
    </location>
</feature>
<dbReference type="GO" id="GO:0005737">
    <property type="term" value="C:cytoplasm"/>
    <property type="evidence" value="ECO:0007669"/>
    <property type="project" value="TreeGrafter"/>
</dbReference>
<dbReference type="InterPro" id="IPR013057">
    <property type="entry name" value="AA_transpt_TM"/>
</dbReference>
<evidence type="ECO:0000313" key="7">
    <source>
        <dbReference type="EMBL" id="KAG5465339.1"/>
    </source>
</evidence>
<feature type="domain" description="Amino acid transporter transmembrane" evidence="6">
    <location>
        <begin position="77"/>
        <end position="477"/>
    </location>
</feature>
<evidence type="ECO:0000256" key="5">
    <source>
        <dbReference type="SAM" id="Phobius"/>
    </source>
</evidence>
<dbReference type="Pfam" id="PF01490">
    <property type="entry name" value="Aa_trans"/>
    <property type="match status" value="1"/>
</dbReference>
<name>A0A836G4Q9_LEIEN</name>
<feature type="transmembrane region" description="Helical" evidence="5">
    <location>
        <begin position="218"/>
        <end position="237"/>
    </location>
</feature>
<feature type="transmembrane region" description="Helical" evidence="5">
    <location>
        <begin position="305"/>
        <end position="330"/>
    </location>
</feature>
<dbReference type="GO" id="GO:0016020">
    <property type="term" value="C:membrane"/>
    <property type="evidence" value="ECO:0007669"/>
    <property type="project" value="UniProtKB-SubCell"/>
</dbReference>
<keyword evidence="2 5" id="KW-0812">Transmembrane</keyword>
<evidence type="ECO:0000313" key="8">
    <source>
        <dbReference type="Proteomes" id="UP000674179"/>
    </source>
</evidence>
<dbReference type="Proteomes" id="UP000674179">
    <property type="component" value="Chromosome 36"/>
</dbReference>
<feature type="transmembrane region" description="Helical" evidence="5">
    <location>
        <begin position="418"/>
        <end position="441"/>
    </location>
</feature>
<dbReference type="PANTHER" id="PTHR22950:SF649">
    <property type="entry name" value="ACID TRANSPORTER, PUTATIVE-RELATED"/>
    <property type="match status" value="1"/>
</dbReference>
<sequence>MVSGDEANISETSPMLPRGTRLRMVYSHAFFSDTEPHYFHGNDTQRAHSLPVYTRRGRNLRAFSPLLFDRYYMTEGDGVVSSTFNLASATLGAGALALPYAMLHCGTAMGTIILIFVCSLAIYSVLLLAKVSVLTKLMTYEEAAMGLVGPITEKVTVALIVVFCWGSAVMYIIMMGDFIVPLFDAVGLSDKIDRRTAMMLFWAFVMFPLSLARRIHTLRYASVIGTFSTLLLAGAVVERFVRKSRNNTNGSRLDAVMHTALSVPVARWDSGTVGSLTTFVFSYCCQPMAQTIYEELKDRSEERMFVCTAYSMAAVTLLYTVTGVFGAMSFGDVVRPNVLVNFSNHLDSHTAQVAYAGMAISLTMAFPLTIFPTRNSVVMAMGYRTEENPAPAWVSGTIAGFLALLALIIGIALPNIDILFDLLGGVCGGSLSFLLPALFALRSGYWTRAVVGWRHVFMAWATLAFGVLMCCLGTYNSVKSNFF</sequence>
<dbReference type="GeneID" id="94167345"/>
<evidence type="ECO:0000256" key="2">
    <source>
        <dbReference type="ARBA" id="ARBA00022692"/>
    </source>
</evidence>
<accession>A0A836G4Q9</accession>
<gene>
    <name evidence="7" type="ORF">CUR178_00041</name>
</gene>
<feature type="transmembrane region" description="Helical" evidence="5">
    <location>
        <begin position="453"/>
        <end position="475"/>
    </location>
</feature>
<dbReference type="AlphaFoldDB" id="A0A836G4Q9"/>
<keyword evidence="8" id="KW-1185">Reference proteome</keyword>
<comment type="subcellular location">
    <subcellularLocation>
        <location evidence="1">Membrane</location>
        <topology evidence="1">Multi-pass membrane protein</topology>
    </subcellularLocation>
</comment>
<evidence type="ECO:0000256" key="1">
    <source>
        <dbReference type="ARBA" id="ARBA00004141"/>
    </source>
</evidence>
<organism evidence="7 8">
    <name type="scientific">Leishmania enriettii</name>
    <dbReference type="NCBI Taxonomy" id="5663"/>
    <lineage>
        <taxon>Eukaryota</taxon>
        <taxon>Discoba</taxon>
        <taxon>Euglenozoa</taxon>
        <taxon>Kinetoplastea</taxon>
        <taxon>Metakinetoplastina</taxon>
        <taxon>Trypanosomatida</taxon>
        <taxon>Trypanosomatidae</taxon>
        <taxon>Leishmaniinae</taxon>
        <taxon>Leishmania</taxon>
    </lineage>
</organism>
<reference evidence="7 8" key="1">
    <citation type="submission" date="2021-02" db="EMBL/GenBank/DDBJ databases">
        <title>Leishmania (Mundinia) enrietti genome sequencing and assembly.</title>
        <authorList>
            <person name="Almutairi H."/>
            <person name="Gatherer D."/>
        </authorList>
    </citation>
    <scope>NUCLEOTIDE SEQUENCE [LARGE SCALE GENOMIC DNA]</scope>
    <source>
        <strain evidence="7">CUR178</strain>
    </source>
</reference>
<dbReference type="GO" id="GO:0015179">
    <property type="term" value="F:L-amino acid transmembrane transporter activity"/>
    <property type="evidence" value="ECO:0007669"/>
    <property type="project" value="TreeGrafter"/>
</dbReference>
<dbReference type="RefSeq" id="XP_067687938.1">
    <property type="nucleotide sequence ID" value="XM_067831835.1"/>
</dbReference>
<feature type="transmembrane region" description="Helical" evidence="5">
    <location>
        <begin position="112"/>
        <end position="135"/>
    </location>
</feature>
<keyword evidence="4 5" id="KW-0472">Membrane</keyword>
<feature type="transmembrane region" description="Helical" evidence="5">
    <location>
        <begin position="350"/>
        <end position="371"/>
    </location>
</feature>
<keyword evidence="3 5" id="KW-1133">Transmembrane helix</keyword>
<evidence type="ECO:0000256" key="3">
    <source>
        <dbReference type="ARBA" id="ARBA00022989"/>
    </source>
</evidence>
<comment type="caution">
    <text evidence="7">The sequence shown here is derived from an EMBL/GenBank/DDBJ whole genome shotgun (WGS) entry which is preliminary data.</text>
</comment>
<feature type="transmembrane region" description="Helical" evidence="5">
    <location>
        <begin position="155"/>
        <end position="183"/>
    </location>
</feature>